<dbReference type="EMBL" id="QYUN01000002">
    <property type="protein sequence ID" value="RJG07222.1"/>
    <property type="molecule type" value="Genomic_DNA"/>
</dbReference>
<dbReference type="InterPro" id="IPR036145">
    <property type="entry name" value="MinC_C_sf"/>
</dbReference>
<dbReference type="PANTHER" id="PTHR38032">
    <property type="entry name" value="POLYMERASE-RELATED"/>
    <property type="match status" value="1"/>
</dbReference>
<evidence type="ECO:0000313" key="3">
    <source>
        <dbReference type="EMBL" id="RJG07222.1"/>
    </source>
</evidence>
<dbReference type="Proteomes" id="UP000285190">
    <property type="component" value="Unassembled WGS sequence"/>
</dbReference>
<evidence type="ECO:0000259" key="2">
    <source>
        <dbReference type="Pfam" id="PF20250"/>
    </source>
</evidence>
<protein>
    <submittedName>
        <fullName evidence="3">DUF342 domain-containing protein</fullName>
    </submittedName>
</protein>
<feature type="coiled-coil region" evidence="1">
    <location>
        <begin position="498"/>
        <end position="532"/>
    </location>
</feature>
<keyword evidence="1" id="KW-0175">Coiled coil</keyword>
<proteinExistence type="predicted"/>
<dbReference type="AlphaFoldDB" id="A0A418X426"/>
<name>A0A418X426_9BURK</name>
<dbReference type="InterPro" id="IPR005646">
    <property type="entry name" value="FapA"/>
</dbReference>
<reference evidence="3 4" key="1">
    <citation type="submission" date="2018-09" db="EMBL/GenBank/DDBJ databases">
        <authorList>
            <person name="Zhu H."/>
        </authorList>
    </citation>
    <scope>NUCLEOTIDE SEQUENCE [LARGE SCALE GENOMIC DNA]</scope>
    <source>
        <strain evidence="3 4">K2R10-39</strain>
    </source>
</reference>
<sequence>MIDNGCARNACPAKTVRERSNTPHSHLYTGVVPMEATNLQPLSLSLDQASGELRVRFNPAAGMPPPDRTGIRQELSSKGWGSFYFDDKAVIEFIGACRTAAEPLEMTIGARRDGEFALKVSEDMLTAWLTLVPACGGEAVTQSELSDALRAEGIVYGIRHDEIKAAFAAGQCERLAIACGEPVVEGEPTRFETLYDRAEDPPPAEDLDRIKYTDFCHILLVQTGDALMRRIPPVPGKNGTNIKGHPLLPQPTPNIAFLNDLKGAALDQKDPNLLIATSGGQPALAGNGVTVNPVIEVLDVDLGTGSIEFDGTLRVGGDVKAGLRIKVTGDVVVNGTVEAAEIVAGGNVAVRNGIVGHLDSRSGAQALPDTTTRIFCEGVVQALFMENAHIEAGKSIVIERSARQCELLAREEIVVGKEGRNGHIVGGSAQATNRIATGTLGTTTGIKTQLQVGLDPYLEKQIAEKDAEFKRRCDELDRVIKLMTFLKQNPKKGEGGIAEKAEATRRQLLAMIDTLTAELKSLRARLELAEQAQVEAAVAVCYGVEVRIAQQVWQAREDGGRTVIQLKGGKMAVSR</sequence>
<dbReference type="PANTHER" id="PTHR38032:SF1">
    <property type="entry name" value="RNA-BINDING PROTEIN KHPB N-TERMINAL DOMAIN-CONTAINING PROTEIN"/>
    <property type="match status" value="1"/>
</dbReference>
<dbReference type="Pfam" id="PF03961">
    <property type="entry name" value="FapA"/>
    <property type="match status" value="1"/>
</dbReference>
<dbReference type="InterPro" id="IPR046866">
    <property type="entry name" value="FapA_N"/>
</dbReference>
<keyword evidence="4" id="KW-1185">Reference proteome</keyword>
<evidence type="ECO:0000256" key="1">
    <source>
        <dbReference type="SAM" id="Coils"/>
    </source>
</evidence>
<dbReference type="GO" id="GO:0000902">
    <property type="term" value="P:cell morphogenesis"/>
    <property type="evidence" value="ECO:0007669"/>
    <property type="project" value="InterPro"/>
</dbReference>
<accession>A0A418X426</accession>
<dbReference type="Pfam" id="PF20250">
    <property type="entry name" value="FapA_N"/>
    <property type="match status" value="1"/>
</dbReference>
<evidence type="ECO:0000313" key="4">
    <source>
        <dbReference type="Proteomes" id="UP000285190"/>
    </source>
</evidence>
<feature type="domain" description="Flagellar Assembly Protein A N-terminal region" evidence="2">
    <location>
        <begin position="117"/>
        <end position="285"/>
    </location>
</feature>
<dbReference type="InterPro" id="IPR046865">
    <property type="entry name" value="FapA_b_solenoid"/>
</dbReference>
<organism evidence="3 4">
    <name type="scientific">Noviherbaspirillum cavernae</name>
    <dbReference type="NCBI Taxonomy" id="2320862"/>
    <lineage>
        <taxon>Bacteria</taxon>
        <taxon>Pseudomonadati</taxon>
        <taxon>Pseudomonadota</taxon>
        <taxon>Betaproteobacteria</taxon>
        <taxon>Burkholderiales</taxon>
        <taxon>Oxalobacteraceae</taxon>
        <taxon>Noviherbaspirillum</taxon>
    </lineage>
</organism>
<dbReference type="SUPFAM" id="SSF63848">
    <property type="entry name" value="Cell-division inhibitor MinC, C-terminal domain"/>
    <property type="match status" value="1"/>
</dbReference>
<gene>
    <name evidence="3" type="ORF">D3870_15540</name>
</gene>
<comment type="caution">
    <text evidence="3">The sequence shown here is derived from an EMBL/GenBank/DDBJ whole genome shotgun (WGS) entry which is preliminary data.</text>
</comment>